<evidence type="ECO:0000313" key="2">
    <source>
        <dbReference type="EMBL" id="KAG2422959.1"/>
    </source>
</evidence>
<dbReference type="Proteomes" id="UP000650467">
    <property type="component" value="Unassembled WGS sequence"/>
</dbReference>
<dbReference type="OrthoDB" id="9984275at2759"/>
<dbReference type="AlphaFoldDB" id="A0A835SIC1"/>
<organism evidence="2 3">
    <name type="scientific">Chlamydomonas incerta</name>
    <dbReference type="NCBI Taxonomy" id="51695"/>
    <lineage>
        <taxon>Eukaryota</taxon>
        <taxon>Viridiplantae</taxon>
        <taxon>Chlorophyta</taxon>
        <taxon>core chlorophytes</taxon>
        <taxon>Chlorophyceae</taxon>
        <taxon>CS clade</taxon>
        <taxon>Chlamydomonadales</taxon>
        <taxon>Chlamydomonadaceae</taxon>
        <taxon>Chlamydomonas</taxon>
    </lineage>
</organism>
<feature type="compositionally biased region" description="Acidic residues" evidence="1">
    <location>
        <begin position="75"/>
        <end position="95"/>
    </location>
</feature>
<sequence length="105" mass="11639">MAVEAFAHTEEAFAADALFEAYRHNDTDAIQALVKAKSQFKHMDHCVAKLALRLPNPGCRMRRMARKLNKLMAQPEDEEEEGGEGGEGEEGEEGEGGGRHEEELL</sequence>
<reference evidence="2" key="1">
    <citation type="journal article" date="2020" name="bioRxiv">
        <title>Comparative genomics of Chlamydomonas.</title>
        <authorList>
            <person name="Craig R.J."/>
            <person name="Hasan A.R."/>
            <person name="Ness R.W."/>
            <person name="Keightley P.D."/>
        </authorList>
    </citation>
    <scope>NUCLEOTIDE SEQUENCE</scope>
    <source>
        <strain evidence="2">SAG 7.73</strain>
    </source>
</reference>
<name>A0A835SIC1_CHLIN</name>
<dbReference type="InterPro" id="IPR011990">
    <property type="entry name" value="TPR-like_helical_dom_sf"/>
</dbReference>
<keyword evidence="3" id="KW-1185">Reference proteome</keyword>
<dbReference type="EMBL" id="JAEHOC010000089">
    <property type="protein sequence ID" value="KAG2422959.1"/>
    <property type="molecule type" value="Genomic_DNA"/>
</dbReference>
<evidence type="ECO:0000256" key="1">
    <source>
        <dbReference type="SAM" id="MobiDB-lite"/>
    </source>
</evidence>
<proteinExistence type="predicted"/>
<feature type="region of interest" description="Disordered" evidence="1">
    <location>
        <begin position="70"/>
        <end position="105"/>
    </location>
</feature>
<feature type="compositionally biased region" description="Basic and acidic residues" evidence="1">
    <location>
        <begin position="96"/>
        <end position="105"/>
    </location>
</feature>
<gene>
    <name evidence="2" type="ORF">HXX76_015630</name>
</gene>
<dbReference type="Gene3D" id="1.25.40.10">
    <property type="entry name" value="Tetratricopeptide repeat domain"/>
    <property type="match status" value="1"/>
</dbReference>
<accession>A0A835SIC1</accession>
<comment type="caution">
    <text evidence="2">The sequence shown here is derived from an EMBL/GenBank/DDBJ whole genome shotgun (WGS) entry which is preliminary data.</text>
</comment>
<evidence type="ECO:0000313" key="3">
    <source>
        <dbReference type="Proteomes" id="UP000650467"/>
    </source>
</evidence>
<protein>
    <submittedName>
        <fullName evidence="2">Uncharacterized protein</fullName>
    </submittedName>
</protein>